<dbReference type="GO" id="GO:0020037">
    <property type="term" value="F:heme binding"/>
    <property type="evidence" value="ECO:0007669"/>
    <property type="project" value="UniProtKB-UniRule"/>
</dbReference>
<protein>
    <recommendedName>
        <fullName evidence="5">Indoleamine 2,3-dioxygenase 1</fullName>
        <shortName evidence="5">IDO-1</shortName>
        <ecNumber evidence="5">1.13.11.52</ecNumber>
    </recommendedName>
</protein>
<name>A0ABD2D5A8_DAUMA</name>
<dbReference type="InterPro" id="IPR037217">
    <property type="entry name" value="Trp/Indoleamine_2_3_dOase-like"/>
</dbReference>
<dbReference type="GO" id="GO:0046872">
    <property type="term" value="F:metal ion binding"/>
    <property type="evidence" value="ECO:0007669"/>
    <property type="project" value="UniProtKB-UniRule"/>
</dbReference>
<keyword evidence="2 5" id="KW-0479">Metal-binding</keyword>
<comment type="catalytic activity">
    <reaction evidence="5">
        <text>L-tryptophan + O2 = N-formyl-L-kynurenine</text>
        <dbReference type="Rhea" id="RHEA:24536"/>
        <dbReference type="ChEBI" id="CHEBI:15379"/>
        <dbReference type="ChEBI" id="CHEBI:57912"/>
        <dbReference type="ChEBI" id="CHEBI:58629"/>
    </reaction>
</comment>
<comment type="similarity">
    <text evidence="1 5">Belongs to the indoleamine 2,3-dioxygenase family.</text>
</comment>
<keyword evidence="7" id="KW-1185">Reference proteome</keyword>
<keyword evidence="5" id="KW-0349">Heme</keyword>
<comment type="function">
    <text evidence="5">Catalyzes the first and rate limiting step of the catabolism of tryptophan along the kynurenine pathway. Involved in immune regulation.</text>
</comment>
<keyword evidence="5" id="KW-0223">Dioxygenase</keyword>
<dbReference type="PANTHER" id="PTHR28657:SF2">
    <property type="entry name" value="INDOLEAMINE 2,3-DIOXYGENASE 1"/>
    <property type="match status" value="1"/>
</dbReference>
<dbReference type="GO" id="GO:0019441">
    <property type="term" value="P:L-tryptophan catabolic process to kynurenine"/>
    <property type="evidence" value="ECO:0007669"/>
    <property type="project" value="UniProtKB-UniRule"/>
</dbReference>
<evidence type="ECO:0000313" key="6">
    <source>
        <dbReference type="EMBL" id="KAL2761977.1"/>
    </source>
</evidence>
<evidence type="ECO:0000256" key="4">
    <source>
        <dbReference type="ARBA" id="ARBA00023079"/>
    </source>
</evidence>
<proteinExistence type="inferred from homology"/>
<keyword evidence="4 5" id="KW-0823">Tryptophan catabolism</keyword>
<dbReference type="AlphaFoldDB" id="A0ABD2D5A8"/>
<dbReference type="GO" id="GO:0002376">
    <property type="term" value="P:immune system process"/>
    <property type="evidence" value="ECO:0007669"/>
    <property type="project" value="UniProtKB-KW"/>
</dbReference>
<gene>
    <name evidence="6" type="ORF">WCI35_032184</name>
</gene>
<dbReference type="GO" id="GO:0005829">
    <property type="term" value="C:cytosol"/>
    <property type="evidence" value="ECO:0007669"/>
    <property type="project" value="UniProtKB-SubCell"/>
</dbReference>
<evidence type="ECO:0000256" key="2">
    <source>
        <dbReference type="ARBA" id="ARBA00022723"/>
    </source>
</evidence>
<dbReference type="Proteomes" id="UP001610411">
    <property type="component" value="Unassembled WGS sequence"/>
</dbReference>
<evidence type="ECO:0000256" key="3">
    <source>
        <dbReference type="ARBA" id="ARBA00023004"/>
    </source>
</evidence>
<feature type="non-terminal residue" evidence="6">
    <location>
        <position position="1"/>
    </location>
</feature>
<dbReference type="PROSITE" id="PS00876">
    <property type="entry name" value="IDO_1"/>
    <property type="match status" value="1"/>
</dbReference>
<evidence type="ECO:0000256" key="5">
    <source>
        <dbReference type="RuleBase" id="RU369119"/>
    </source>
</evidence>
<keyword evidence="5" id="KW-0391">Immunity</keyword>
<keyword evidence="5" id="KW-0560">Oxidoreductase</keyword>
<dbReference type="InterPro" id="IPR000898">
    <property type="entry name" value="Indolamine_dOase"/>
</dbReference>
<comment type="subcellular location">
    <subcellularLocation>
        <location evidence="5">Cytoplasm</location>
        <location evidence="5">Cytosol</location>
    </subcellularLocation>
</comment>
<organism evidence="6 7">
    <name type="scientific">Daubentonia madagascariensis</name>
    <name type="common">Aye-aye</name>
    <name type="synonym">Sciurus madagascariensis</name>
    <dbReference type="NCBI Taxonomy" id="31869"/>
    <lineage>
        <taxon>Eukaryota</taxon>
        <taxon>Metazoa</taxon>
        <taxon>Chordata</taxon>
        <taxon>Craniata</taxon>
        <taxon>Vertebrata</taxon>
        <taxon>Euteleostomi</taxon>
        <taxon>Mammalia</taxon>
        <taxon>Eutheria</taxon>
        <taxon>Euarchontoglires</taxon>
        <taxon>Primates</taxon>
        <taxon>Strepsirrhini</taxon>
        <taxon>Chiromyiformes</taxon>
        <taxon>Daubentoniidae</taxon>
        <taxon>Daubentonia</taxon>
    </lineage>
</organism>
<evidence type="ECO:0000313" key="7">
    <source>
        <dbReference type="Proteomes" id="UP001610411"/>
    </source>
</evidence>
<accession>A0ABD2D5A8</accession>
<dbReference type="PANTHER" id="PTHR28657">
    <property type="entry name" value="INDOLEAMINE 2,3-DIOXYGENASE"/>
    <property type="match status" value="1"/>
</dbReference>
<comment type="subunit">
    <text evidence="5">Monomer.</text>
</comment>
<dbReference type="Pfam" id="PF01231">
    <property type="entry name" value="IDO"/>
    <property type="match status" value="1"/>
</dbReference>
<feature type="non-terminal residue" evidence="6">
    <location>
        <position position="184"/>
    </location>
</feature>
<keyword evidence="5" id="KW-0963">Cytoplasm</keyword>
<reference evidence="6 7" key="1">
    <citation type="journal article" date="2024" name="G3 (Bethesda)">
        <title>A hybrid genome assembly of the endangered aye-aye (Daubentonia madagascariensis).</title>
        <authorList>
            <person name="Versoza C.J."/>
            <person name="Pfeifer S.P."/>
        </authorList>
    </citation>
    <scope>NUCLEOTIDE SEQUENCE [LARGE SCALE GENOMIC DNA]</scope>
    <source>
        <strain evidence="6">6821</strain>
    </source>
</reference>
<evidence type="ECO:0000256" key="1">
    <source>
        <dbReference type="ARBA" id="ARBA00007119"/>
    </source>
</evidence>
<sequence length="184" mass="20211">ILPSNIAIPYCKLSEKLGLPPILVYADCVLANWKKKDPSGPMTYENMDILFSFPGGNCSKGFFLVSLLVEIAAASAIKIIPIIFSAVQHQDQDILQKALLDIASSLKKTLEVFHQIHEHVDPNLFFNVLRIYLSGWKGNPQLSEGLLYEGVWDTPKKFAGGSAAQSSIFQCFDVLLGIQQNTGG</sequence>
<dbReference type="EMBL" id="JBFSEQ010000014">
    <property type="protein sequence ID" value="KAL2761977.1"/>
    <property type="molecule type" value="Genomic_DNA"/>
</dbReference>
<dbReference type="EC" id="1.13.11.52" evidence="5"/>
<keyword evidence="3 5" id="KW-0408">Iron</keyword>
<comment type="catalytic activity">
    <reaction evidence="5">
        <text>D-tryptophan + O2 = N-formyl-D-kynurenine</text>
        <dbReference type="Rhea" id="RHEA:14189"/>
        <dbReference type="ChEBI" id="CHEBI:15379"/>
        <dbReference type="ChEBI" id="CHEBI:57719"/>
        <dbReference type="ChEBI" id="CHEBI:60051"/>
        <dbReference type="EC" id="1.13.11.52"/>
    </reaction>
</comment>
<dbReference type="GO" id="GO:0033754">
    <property type="term" value="F:indoleamine 2,3-dioxygenase activity"/>
    <property type="evidence" value="ECO:0007669"/>
    <property type="project" value="UniProtKB-EC"/>
</dbReference>
<dbReference type="SUPFAM" id="SSF140959">
    <property type="entry name" value="Indolic compounds 2,3-dioxygenase-like"/>
    <property type="match status" value="1"/>
</dbReference>
<dbReference type="Gene3D" id="1.20.58.480">
    <property type="match status" value="1"/>
</dbReference>
<comment type="caution">
    <text evidence="6">The sequence shown here is derived from an EMBL/GenBank/DDBJ whole genome shotgun (WGS) entry which is preliminary data.</text>
</comment>